<organism evidence="1 2">
    <name type="scientific">Klebsiella michiganensis</name>
    <dbReference type="NCBI Taxonomy" id="1134687"/>
    <lineage>
        <taxon>Bacteria</taxon>
        <taxon>Pseudomonadati</taxon>
        <taxon>Pseudomonadota</taxon>
        <taxon>Gammaproteobacteria</taxon>
        <taxon>Enterobacterales</taxon>
        <taxon>Enterobacteriaceae</taxon>
        <taxon>Klebsiella/Raoultella group</taxon>
        <taxon>Klebsiella</taxon>
    </lineage>
</organism>
<accession>A0A2J4Z102</accession>
<sequence>MNKTPSITVSIKTLNEAQGIEKTIDSVRKQLQP</sequence>
<dbReference type="EMBL" id="PIET01000702">
    <property type="protein sequence ID" value="PLM56671.1"/>
    <property type="molecule type" value="Genomic_DNA"/>
</dbReference>
<dbReference type="GO" id="GO:0016740">
    <property type="term" value="F:transferase activity"/>
    <property type="evidence" value="ECO:0007669"/>
    <property type="project" value="UniProtKB-KW"/>
</dbReference>
<dbReference type="AlphaFoldDB" id="A0A2J4Z102"/>
<keyword evidence="1" id="KW-0808">Transferase</keyword>
<evidence type="ECO:0000313" key="2">
    <source>
        <dbReference type="Proteomes" id="UP000234661"/>
    </source>
</evidence>
<name>A0A2J4Z102_9ENTR</name>
<feature type="non-terminal residue" evidence="1">
    <location>
        <position position="33"/>
    </location>
</feature>
<protein>
    <submittedName>
        <fullName evidence="1">Glycosyl transferase</fullName>
    </submittedName>
</protein>
<dbReference type="Proteomes" id="UP000234661">
    <property type="component" value="Unassembled WGS sequence"/>
</dbReference>
<gene>
    <name evidence="1" type="ORF">CWM85_20645</name>
</gene>
<reference evidence="1 2" key="1">
    <citation type="submission" date="2017-11" db="EMBL/GenBank/DDBJ databases">
        <authorList>
            <person name="Han C.G."/>
        </authorList>
    </citation>
    <scope>NUCLEOTIDE SEQUENCE [LARGE SCALE GENOMIC DNA]</scope>
    <source>
        <strain evidence="1 2">A2</strain>
    </source>
</reference>
<reference evidence="1 2" key="2">
    <citation type="submission" date="2018-01" db="EMBL/GenBank/DDBJ databases">
        <title>Genomic study of Klebsiella pneumoniae.</title>
        <authorList>
            <person name="Yang Y."/>
            <person name="Bicalho R."/>
        </authorList>
    </citation>
    <scope>NUCLEOTIDE SEQUENCE [LARGE SCALE GENOMIC DNA]</scope>
    <source>
        <strain evidence="1 2">A2</strain>
    </source>
</reference>
<comment type="caution">
    <text evidence="1">The sequence shown here is derived from an EMBL/GenBank/DDBJ whole genome shotgun (WGS) entry which is preliminary data.</text>
</comment>
<evidence type="ECO:0000313" key="1">
    <source>
        <dbReference type="EMBL" id="PLM56671.1"/>
    </source>
</evidence>
<proteinExistence type="predicted"/>